<dbReference type="SUPFAM" id="SSF51735">
    <property type="entry name" value="NAD(P)-binding Rossmann-fold domains"/>
    <property type="match status" value="1"/>
</dbReference>
<organism evidence="5 6">
    <name type="scientific">Aspergillus niger</name>
    <dbReference type="NCBI Taxonomy" id="5061"/>
    <lineage>
        <taxon>Eukaryota</taxon>
        <taxon>Fungi</taxon>
        <taxon>Dikarya</taxon>
        <taxon>Ascomycota</taxon>
        <taxon>Pezizomycotina</taxon>
        <taxon>Eurotiomycetes</taxon>
        <taxon>Eurotiomycetidae</taxon>
        <taxon>Eurotiales</taxon>
        <taxon>Aspergillaceae</taxon>
        <taxon>Aspergillus</taxon>
        <taxon>Aspergillus subgen. Circumdati</taxon>
    </lineage>
</organism>
<keyword evidence="3" id="KW-0560">Oxidoreductase</keyword>
<dbReference type="Pfam" id="PF00106">
    <property type="entry name" value="adh_short"/>
    <property type="match status" value="1"/>
</dbReference>
<evidence type="ECO:0000256" key="1">
    <source>
        <dbReference type="ARBA" id="ARBA00006484"/>
    </source>
</evidence>
<dbReference type="PaxDb" id="5061-CADANGAP00011416"/>
<comment type="similarity">
    <text evidence="1 4">Belongs to the short-chain dehydrogenases/reductases (SDR) family.</text>
</comment>
<evidence type="ECO:0000256" key="2">
    <source>
        <dbReference type="ARBA" id="ARBA00022857"/>
    </source>
</evidence>
<accession>A0A100IJV1</accession>
<reference evidence="6" key="1">
    <citation type="journal article" date="2016" name="Genome Announc.">
        <title>Draft genome sequence of Aspergillus niger strain An76.</title>
        <authorList>
            <person name="Gong W."/>
            <person name="Cheng Z."/>
            <person name="Zhang H."/>
            <person name="Liu L."/>
            <person name="Gao P."/>
            <person name="Wang L."/>
        </authorList>
    </citation>
    <scope>NUCLEOTIDE SEQUENCE [LARGE SCALE GENOMIC DNA]</scope>
    <source>
        <strain evidence="6">An76</strain>
    </source>
</reference>
<keyword evidence="2" id="KW-0521">NADP</keyword>
<dbReference type="GO" id="GO:0016491">
    <property type="term" value="F:oxidoreductase activity"/>
    <property type="evidence" value="ECO:0007669"/>
    <property type="project" value="UniProtKB-KW"/>
</dbReference>
<comment type="caution">
    <text evidence="5">The sequence shown here is derived from an EMBL/GenBank/DDBJ whole genome shotgun (WGS) entry which is preliminary data.</text>
</comment>
<gene>
    <name evidence="5" type="ORF">ABL_05228</name>
</gene>
<dbReference type="VEuPathDB" id="FungiDB:ATCC64974_5720"/>
<dbReference type="VEuPathDB" id="FungiDB:An14g07010"/>
<evidence type="ECO:0000256" key="3">
    <source>
        <dbReference type="ARBA" id="ARBA00023002"/>
    </source>
</evidence>
<dbReference type="AlphaFoldDB" id="A0A100IJV1"/>
<dbReference type="InterPro" id="IPR002347">
    <property type="entry name" value="SDR_fam"/>
</dbReference>
<evidence type="ECO:0000256" key="4">
    <source>
        <dbReference type="RuleBase" id="RU000363"/>
    </source>
</evidence>
<dbReference type="PANTHER" id="PTHR24320">
    <property type="entry name" value="RETINOL DEHYDROGENASE"/>
    <property type="match status" value="1"/>
</dbReference>
<dbReference type="VEuPathDB" id="FungiDB:M747DRAFT_311321"/>
<sequence length="319" mass="34745">MSSFSAQSTSEEVCQVLADHIKGSKVLITGVTLGSVGGEAALQLSRHQPALLVLAGRNLQTLQATENAIKAETPDANTRLLIVDLSSQESVRNAAAEVNNYPERIDHLINNAGVMAAPYTTTPEGVELQFGINHIGHFLLTNLLLEKLISGGSKVRVVNVSSAGHKRGPVRFDDVNFENGKCYDKWQAYGQSKTANMLFSVSLAEKAGEKGVESFSLYPGRRETGIGRHLKPEEWVMAGWKHEDGSINDDPKLNWRTASQGASTLIVAAYDPSISDKNGSYMVNNQVNNGEAVDYALDPKNAEKLWKLSEEIVGQKFEY</sequence>
<evidence type="ECO:0000313" key="6">
    <source>
        <dbReference type="Proteomes" id="UP000068243"/>
    </source>
</evidence>
<name>A0A100IJV1_ASPNG</name>
<proteinExistence type="inferred from homology"/>
<evidence type="ECO:0000313" key="5">
    <source>
        <dbReference type="EMBL" id="GAQ42567.1"/>
    </source>
</evidence>
<protein>
    <submittedName>
        <fullName evidence="5">Short-chain dehydrogenase</fullName>
    </submittedName>
</protein>
<dbReference type="Gene3D" id="3.40.50.720">
    <property type="entry name" value="NAD(P)-binding Rossmann-like Domain"/>
    <property type="match status" value="1"/>
</dbReference>
<dbReference type="OrthoDB" id="191139at2759"/>
<dbReference type="InterPro" id="IPR036291">
    <property type="entry name" value="NAD(P)-bd_dom_sf"/>
</dbReference>
<dbReference type="PANTHER" id="PTHR24320:SF283">
    <property type="entry name" value="RETINOL DEHYDROGENASE 11"/>
    <property type="match status" value="1"/>
</dbReference>
<dbReference type="OMA" id="CYDKWQA"/>
<dbReference type="EMBL" id="BCMY01000008">
    <property type="protein sequence ID" value="GAQ42567.1"/>
    <property type="molecule type" value="Genomic_DNA"/>
</dbReference>
<dbReference type="VEuPathDB" id="FungiDB:ASPNIDRAFT2_1170401"/>
<dbReference type="PRINTS" id="PR00080">
    <property type="entry name" value="SDRFAMILY"/>
</dbReference>
<dbReference type="Proteomes" id="UP000068243">
    <property type="component" value="Unassembled WGS sequence"/>
</dbReference>